<feature type="transmembrane region" description="Helical" evidence="11">
    <location>
        <begin position="168"/>
        <end position="186"/>
    </location>
</feature>
<evidence type="ECO:0000256" key="8">
    <source>
        <dbReference type="ARBA" id="ARBA00023224"/>
    </source>
</evidence>
<feature type="domain" description="G-protein coupled receptors family 1 profile" evidence="12">
    <location>
        <begin position="75"/>
        <end position="327"/>
    </location>
</feature>
<evidence type="ECO:0000313" key="13">
    <source>
        <dbReference type="Proteomes" id="UP000504612"/>
    </source>
</evidence>
<keyword evidence="13" id="KW-1185">Reference proteome</keyword>
<dbReference type="PANTHER" id="PTHR11334">
    <property type="entry name" value="MAS-RELATED G-PROTEIN COUPLED RECEPTOR"/>
    <property type="match status" value="1"/>
</dbReference>
<evidence type="ECO:0000256" key="1">
    <source>
        <dbReference type="ARBA" id="ARBA00004651"/>
    </source>
</evidence>
<feature type="transmembrane region" description="Helical" evidence="11">
    <location>
        <begin position="59"/>
        <end position="83"/>
    </location>
</feature>
<accession>A0A6J1VWX1</accession>
<organism evidence="13 14">
    <name type="scientific">Notechis scutatus</name>
    <name type="common">mainland tiger snake</name>
    <dbReference type="NCBI Taxonomy" id="8663"/>
    <lineage>
        <taxon>Eukaryota</taxon>
        <taxon>Metazoa</taxon>
        <taxon>Chordata</taxon>
        <taxon>Craniata</taxon>
        <taxon>Vertebrata</taxon>
        <taxon>Euteleostomi</taxon>
        <taxon>Lepidosauria</taxon>
        <taxon>Squamata</taxon>
        <taxon>Bifurcata</taxon>
        <taxon>Unidentata</taxon>
        <taxon>Episquamata</taxon>
        <taxon>Toxicofera</taxon>
        <taxon>Serpentes</taxon>
        <taxon>Colubroidea</taxon>
        <taxon>Elapidae</taxon>
        <taxon>Hydrophiinae</taxon>
        <taxon>Notechis</taxon>
    </lineage>
</organism>
<dbReference type="PROSITE" id="PS50262">
    <property type="entry name" value="G_PROTEIN_RECEP_F1_2"/>
    <property type="match status" value="1"/>
</dbReference>
<dbReference type="InterPro" id="IPR017452">
    <property type="entry name" value="GPCR_Rhodpsn_7TM"/>
</dbReference>
<feature type="transmembrane region" description="Helical" evidence="11">
    <location>
        <begin position="237"/>
        <end position="264"/>
    </location>
</feature>
<dbReference type="GO" id="GO:0004930">
    <property type="term" value="F:G protein-coupled receptor activity"/>
    <property type="evidence" value="ECO:0007669"/>
    <property type="project" value="UniProtKB-KW"/>
</dbReference>
<evidence type="ECO:0000259" key="12">
    <source>
        <dbReference type="PROSITE" id="PS50262"/>
    </source>
</evidence>
<proteinExistence type="inferred from homology"/>
<evidence type="ECO:0000256" key="10">
    <source>
        <dbReference type="RuleBase" id="RU000688"/>
    </source>
</evidence>
<feature type="transmembrane region" description="Helical" evidence="11">
    <location>
        <begin position="301"/>
        <end position="329"/>
    </location>
</feature>
<dbReference type="PANTHER" id="PTHR11334:SF29">
    <property type="entry name" value="MAS-RELATED G-PROTEIN COUPLED RECEPTOR MEMBER X2"/>
    <property type="match status" value="1"/>
</dbReference>
<dbReference type="InterPro" id="IPR000276">
    <property type="entry name" value="GPCR_Rhodpsn"/>
</dbReference>
<evidence type="ECO:0000256" key="3">
    <source>
        <dbReference type="ARBA" id="ARBA00022692"/>
    </source>
</evidence>
<comment type="subcellular location">
    <subcellularLocation>
        <location evidence="1">Cell membrane</location>
        <topology evidence="1">Multi-pass membrane protein</topology>
    </subcellularLocation>
</comment>
<dbReference type="PROSITE" id="PS00237">
    <property type="entry name" value="G_PROTEIN_RECEP_F1_1"/>
    <property type="match status" value="1"/>
</dbReference>
<keyword evidence="5 10" id="KW-0297">G-protein coupled receptor</keyword>
<evidence type="ECO:0000256" key="6">
    <source>
        <dbReference type="ARBA" id="ARBA00023136"/>
    </source>
</evidence>
<keyword evidence="8 10" id="KW-0807">Transducer</keyword>
<dbReference type="Pfam" id="PF00001">
    <property type="entry name" value="7tm_1"/>
    <property type="match status" value="1"/>
</dbReference>
<evidence type="ECO:0000256" key="11">
    <source>
        <dbReference type="SAM" id="Phobius"/>
    </source>
</evidence>
<dbReference type="Gene3D" id="1.20.1070.10">
    <property type="entry name" value="Rhodopsin 7-helix transmembrane proteins"/>
    <property type="match status" value="1"/>
</dbReference>
<dbReference type="KEGG" id="nss:113429186"/>
<dbReference type="FunFam" id="1.20.1070.10:FF:000193">
    <property type="entry name" value="Mas-related G-protein coupled receptor member E"/>
    <property type="match status" value="1"/>
</dbReference>
<dbReference type="SUPFAM" id="SSF81321">
    <property type="entry name" value="Family A G protein-coupled receptor-like"/>
    <property type="match status" value="1"/>
</dbReference>
<name>A0A6J1VWX1_9SAUR</name>
<keyword evidence="2" id="KW-1003">Cell membrane</keyword>
<feature type="transmembrane region" description="Helical" evidence="11">
    <location>
        <begin position="127"/>
        <end position="148"/>
    </location>
</feature>
<dbReference type="InterPro" id="IPR026234">
    <property type="entry name" value="MRGPCRFAMILY"/>
</dbReference>
<keyword evidence="6 11" id="KW-0472">Membrane</keyword>
<dbReference type="PRINTS" id="PR00237">
    <property type="entry name" value="GPCRRHODOPSN"/>
</dbReference>
<dbReference type="PRINTS" id="PR02108">
    <property type="entry name" value="MRGPCRFAMILY"/>
</dbReference>
<evidence type="ECO:0000256" key="5">
    <source>
        <dbReference type="ARBA" id="ARBA00023040"/>
    </source>
</evidence>
<evidence type="ECO:0000256" key="4">
    <source>
        <dbReference type="ARBA" id="ARBA00022989"/>
    </source>
</evidence>
<reference evidence="14" key="1">
    <citation type="submission" date="2025-08" db="UniProtKB">
        <authorList>
            <consortium name="RefSeq"/>
        </authorList>
    </citation>
    <scope>IDENTIFICATION</scope>
</reference>
<dbReference type="GeneID" id="113429186"/>
<keyword evidence="7 10" id="KW-0675">Receptor</keyword>
<protein>
    <submittedName>
        <fullName evidence="14">Mas-related G-protein coupled receptor member H-like</fullName>
    </submittedName>
</protein>
<gene>
    <name evidence="14" type="primary">LOC113429186</name>
</gene>
<dbReference type="RefSeq" id="XP_026547491.1">
    <property type="nucleotide sequence ID" value="XM_026691706.1"/>
</dbReference>
<keyword evidence="4 11" id="KW-1133">Transmembrane helix</keyword>
<keyword evidence="3 10" id="KW-0812">Transmembrane</keyword>
<feature type="transmembrane region" description="Helical" evidence="11">
    <location>
        <begin position="206"/>
        <end position="225"/>
    </location>
</feature>
<dbReference type="GO" id="GO:0005886">
    <property type="term" value="C:plasma membrane"/>
    <property type="evidence" value="ECO:0007669"/>
    <property type="project" value="UniProtKB-SubCell"/>
</dbReference>
<evidence type="ECO:0000256" key="7">
    <source>
        <dbReference type="ARBA" id="ARBA00023170"/>
    </source>
</evidence>
<sequence length="362" mass="41432">MAEFGPITLFASEVKHNTYNNPNSTSFASEMKYSISDNPNWTDFENFQIRNSPNFTEMIIFNVIILTLCFLGLLGNGKVIWILGFHMKRNSFSIYVLNLAVADSGVLIILVLMQISQILNQNNFNFIFLLLYFVLYNTSQLLLISISVDRCVSVLFPIWHQCHRPPKLSLIVCAITWVLPVVYFALEMIATFSEPFLLFQLVFNGLVSYPLVVISTLILFVKIFFKQYQQKRKKVLMVTSLALMCFIVFCLPLSILSIIIYSILKINDLNSLVDALLATSLIEIKSMVDFILTNAYIIHPWIQSIIILALLSNICIAINSSINPILYFLAGRNKEERSRVSMKLALHRVFRNEEELNKRNGS</sequence>
<dbReference type="AlphaFoldDB" id="A0A6J1VWX1"/>
<feature type="transmembrane region" description="Helical" evidence="11">
    <location>
        <begin position="95"/>
        <end position="115"/>
    </location>
</feature>
<dbReference type="Proteomes" id="UP000504612">
    <property type="component" value="Unplaced"/>
</dbReference>
<evidence type="ECO:0000256" key="2">
    <source>
        <dbReference type="ARBA" id="ARBA00022475"/>
    </source>
</evidence>
<comment type="similarity">
    <text evidence="9">Belongs to the G-protein coupled receptor 1 family. Mas subfamily.</text>
</comment>
<evidence type="ECO:0000256" key="9">
    <source>
        <dbReference type="ARBA" id="ARBA00061394"/>
    </source>
</evidence>
<evidence type="ECO:0000313" key="14">
    <source>
        <dbReference type="RefSeq" id="XP_026547491.1"/>
    </source>
</evidence>